<feature type="domain" description="Complex 1 LYR protein" evidence="2">
    <location>
        <begin position="16"/>
        <end position="69"/>
    </location>
</feature>
<dbReference type="Pfam" id="PF05347">
    <property type="entry name" value="Complex1_LYR"/>
    <property type="match status" value="1"/>
</dbReference>
<dbReference type="EMBL" id="JAVRRJ010000001">
    <property type="protein sequence ID" value="KAK5090905.1"/>
    <property type="molecule type" value="Genomic_DNA"/>
</dbReference>
<sequence length="336" mass="38868">MRGIVHPSRSEGHKLACLSLYRNLLRQALRLHDETTSEYLKSLVQNRFRLDRRINSPSAICHALEQVREVHKIVKDAADGCLENQLRLVDALSRVAIHAQEQDTLRSHQANLRSPTRTSKLAKIAHHENHRSKEWAAKIPKSIPILQRPVPKEQLPNPDRPRRVPVVMSSQGFPFLRYKSGSQSLELGRIMRDQYERDFRRWTTVQNLQHELDHARLEDSWDKDLEKHAGHYNNDDVRWTEAITFADAELRGVLRQAARRRDDIAMRMWHIKEEETQLAAKEKEERRVQRRLEREQQSRSTLVAAGNETTAGIARKGQANHDSSAGSEPTIDADTK</sequence>
<evidence type="ECO:0000313" key="4">
    <source>
        <dbReference type="Proteomes" id="UP001309876"/>
    </source>
</evidence>
<proteinExistence type="predicted"/>
<dbReference type="CDD" id="cd20273">
    <property type="entry name" value="Complex1_LYR_unchar"/>
    <property type="match status" value="1"/>
</dbReference>
<reference evidence="3 4" key="1">
    <citation type="submission" date="2023-08" db="EMBL/GenBank/DDBJ databases">
        <title>Black Yeasts Isolated from many extreme environments.</title>
        <authorList>
            <person name="Coleine C."/>
            <person name="Stajich J.E."/>
            <person name="Selbmann L."/>
        </authorList>
    </citation>
    <scope>NUCLEOTIDE SEQUENCE [LARGE SCALE GENOMIC DNA]</scope>
    <source>
        <strain evidence="3 4">CCFEE 5910</strain>
    </source>
</reference>
<evidence type="ECO:0000256" key="1">
    <source>
        <dbReference type="SAM" id="MobiDB-lite"/>
    </source>
</evidence>
<keyword evidence="4" id="KW-1185">Reference proteome</keyword>
<comment type="caution">
    <text evidence="3">The sequence shown here is derived from an EMBL/GenBank/DDBJ whole genome shotgun (WGS) entry which is preliminary data.</text>
</comment>
<accession>A0AAN7T7D4</accession>
<dbReference type="InterPro" id="IPR008011">
    <property type="entry name" value="Complex1_LYR_dom"/>
</dbReference>
<evidence type="ECO:0000259" key="2">
    <source>
        <dbReference type="Pfam" id="PF05347"/>
    </source>
</evidence>
<organism evidence="3 4">
    <name type="scientific">Lithohypha guttulata</name>
    <dbReference type="NCBI Taxonomy" id="1690604"/>
    <lineage>
        <taxon>Eukaryota</taxon>
        <taxon>Fungi</taxon>
        <taxon>Dikarya</taxon>
        <taxon>Ascomycota</taxon>
        <taxon>Pezizomycotina</taxon>
        <taxon>Eurotiomycetes</taxon>
        <taxon>Chaetothyriomycetidae</taxon>
        <taxon>Chaetothyriales</taxon>
        <taxon>Trichomeriaceae</taxon>
        <taxon>Lithohypha</taxon>
    </lineage>
</organism>
<feature type="region of interest" description="Disordered" evidence="1">
    <location>
        <begin position="290"/>
        <end position="336"/>
    </location>
</feature>
<dbReference type="Proteomes" id="UP001309876">
    <property type="component" value="Unassembled WGS sequence"/>
</dbReference>
<dbReference type="AlphaFoldDB" id="A0AAN7T7D4"/>
<evidence type="ECO:0000313" key="3">
    <source>
        <dbReference type="EMBL" id="KAK5090905.1"/>
    </source>
</evidence>
<protein>
    <recommendedName>
        <fullName evidence="2">Complex 1 LYR protein domain-containing protein</fullName>
    </recommendedName>
</protein>
<gene>
    <name evidence="3" type="ORF">LTR05_001082</name>
</gene>
<dbReference type="InterPro" id="IPR046896">
    <property type="entry name" value="Cup1-like_N"/>
</dbReference>
<name>A0AAN7T7D4_9EURO</name>